<accession>A0A8E0KMF3</accession>
<evidence type="ECO:0000313" key="1">
    <source>
        <dbReference type="EMBL" id="GAD58432.1"/>
    </source>
</evidence>
<evidence type="ECO:0000313" key="2">
    <source>
        <dbReference type="Proteomes" id="UP000016569"/>
    </source>
</evidence>
<comment type="caution">
    <text evidence="1">The sequence shown here is derived from an EMBL/GenBank/DDBJ whole genome shotgun (WGS) entry which is preliminary data.</text>
</comment>
<reference evidence="2" key="1">
    <citation type="journal article" date="2013" name="Genome Announc.">
        <title>Draft Genome Sequence of the Dimorphic Prosthecate Bacterium Brevundimonas abyssalis TAR-001T.</title>
        <authorList>
            <person name="Tsubouchi T."/>
            <person name="Nishi S."/>
            <person name="Usui K."/>
            <person name="Shimane Y."/>
            <person name="Takaki Y."/>
            <person name="Maruyama T."/>
            <person name="Hatada Y."/>
        </authorList>
    </citation>
    <scope>NUCLEOTIDE SEQUENCE [LARGE SCALE GENOMIC DNA]</scope>
    <source>
        <strain evidence="2">TAR-001</strain>
    </source>
</reference>
<gene>
    <name evidence="1" type="ORF">MBEBAB_0682</name>
</gene>
<name>A0A8E0KMF3_9CAUL</name>
<sequence length="100" mass="11152">MTVAAFLDTADDIPRNATALLRADTRRLLSEVRTATRTIRAEQDAAEAAGRTPRTCMPERVSMDADSLLSRFNAIPAARRNITVTQALREWMAEEHPCPR</sequence>
<dbReference type="Proteomes" id="UP000016569">
    <property type="component" value="Unassembled WGS sequence"/>
</dbReference>
<dbReference type="AlphaFoldDB" id="A0A8E0KMF3"/>
<keyword evidence="2" id="KW-1185">Reference proteome</keyword>
<dbReference type="EMBL" id="BATC01000007">
    <property type="protein sequence ID" value="GAD58432.1"/>
    <property type="molecule type" value="Genomic_DNA"/>
</dbReference>
<organism evidence="1 2">
    <name type="scientific">Brevundimonas abyssalis TAR-001</name>
    <dbReference type="NCBI Taxonomy" id="1391729"/>
    <lineage>
        <taxon>Bacteria</taxon>
        <taxon>Pseudomonadati</taxon>
        <taxon>Pseudomonadota</taxon>
        <taxon>Alphaproteobacteria</taxon>
        <taxon>Caulobacterales</taxon>
        <taxon>Caulobacteraceae</taxon>
        <taxon>Brevundimonas</taxon>
    </lineage>
</organism>
<proteinExistence type="predicted"/>
<protein>
    <submittedName>
        <fullName evidence="1">Uncharacterized protein</fullName>
    </submittedName>
</protein>